<gene>
    <name evidence="1" type="ORF">J2Z34_000493</name>
</gene>
<keyword evidence="2" id="KW-1185">Reference proteome</keyword>
<organism evidence="1 2">
    <name type="scientific">Youngiibacter multivorans</name>
    <dbReference type="NCBI Taxonomy" id="937251"/>
    <lineage>
        <taxon>Bacteria</taxon>
        <taxon>Bacillati</taxon>
        <taxon>Bacillota</taxon>
        <taxon>Clostridia</taxon>
        <taxon>Eubacteriales</taxon>
        <taxon>Clostridiaceae</taxon>
        <taxon>Youngiibacter</taxon>
    </lineage>
</organism>
<dbReference type="Gene3D" id="3.10.490.10">
    <property type="entry name" value="Gamma-glutamyl cyclotransferase-like"/>
    <property type="match status" value="1"/>
</dbReference>
<dbReference type="EMBL" id="JAGGKC010000002">
    <property type="protein sequence ID" value="MBP1918022.1"/>
    <property type="molecule type" value="Genomic_DNA"/>
</dbReference>
<accession>A0ABS4G0G1</accession>
<sequence>MDRSKMVWYAVYGSNLLYERFMTYLKGGSFRGGHPAARFNDTAPPRARLLYELPYDMYFGNSSGSWEGKGVSFLDVTRPGKAYSVAYLITREQFDHICIQENGGKMPEPYQGSPWYDLAIKVGEFDGIPVMTLTNSGVRPANEPGEKYLEVLKLGLNENYPYLTEEEIIEYLSSRNKNR</sequence>
<reference evidence="1 2" key="1">
    <citation type="submission" date="2021-03" db="EMBL/GenBank/DDBJ databases">
        <title>Genomic Encyclopedia of Type Strains, Phase IV (KMG-IV): sequencing the most valuable type-strain genomes for metagenomic binning, comparative biology and taxonomic classification.</title>
        <authorList>
            <person name="Goeker M."/>
        </authorList>
    </citation>
    <scope>NUCLEOTIDE SEQUENCE [LARGE SCALE GENOMIC DNA]</scope>
    <source>
        <strain evidence="1 2">DSM 6139</strain>
    </source>
</reference>
<dbReference type="Proteomes" id="UP001519271">
    <property type="component" value="Unassembled WGS sequence"/>
</dbReference>
<protein>
    <recommendedName>
        <fullName evidence="3">Histone deacetylase</fullName>
    </recommendedName>
</protein>
<dbReference type="RefSeq" id="WP_209458262.1">
    <property type="nucleotide sequence ID" value="NZ_JAGGKC010000002.1"/>
</dbReference>
<proteinExistence type="predicted"/>
<comment type="caution">
    <text evidence="1">The sequence shown here is derived from an EMBL/GenBank/DDBJ whole genome shotgun (WGS) entry which is preliminary data.</text>
</comment>
<evidence type="ECO:0008006" key="3">
    <source>
        <dbReference type="Google" id="ProtNLM"/>
    </source>
</evidence>
<evidence type="ECO:0000313" key="2">
    <source>
        <dbReference type="Proteomes" id="UP001519271"/>
    </source>
</evidence>
<evidence type="ECO:0000313" key="1">
    <source>
        <dbReference type="EMBL" id="MBP1918022.1"/>
    </source>
</evidence>
<name>A0ABS4G0G1_9CLOT</name>